<reference evidence="11" key="2">
    <citation type="journal article" date="2000" name="Genome Res.">
        <title>Normalization and subtraction of cap-trapper-selected cDNAs to prepare full-length cDNA libraries for rapid discovery of new genes.</title>
        <authorList>
            <person name="Carninci P."/>
            <person name="Shibata Y."/>
            <person name="Hayatsu N."/>
            <person name="Sugahara Y."/>
            <person name="Shibata K."/>
            <person name="Itoh M."/>
            <person name="Konno H."/>
            <person name="Okazaki Y."/>
            <person name="Muramatsu M."/>
            <person name="Hayashizaki Y."/>
        </authorList>
    </citation>
    <scope>NUCLEOTIDE SEQUENCE</scope>
    <source>
        <strain evidence="11">C57BL/6J</strain>
        <tissue evidence="11">Whole body</tissue>
    </source>
</reference>
<evidence type="ECO:0000256" key="7">
    <source>
        <dbReference type="ARBA" id="ARBA00023170"/>
    </source>
</evidence>
<evidence type="ECO:0000256" key="4">
    <source>
        <dbReference type="ARBA" id="ARBA00022840"/>
    </source>
</evidence>
<evidence type="ECO:0000256" key="6">
    <source>
        <dbReference type="ARBA" id="ARBA00023136"/>
    </source>
</evidence>
<keyword evidence="5" id="KW-0130">Cell adhesion</keyword>
<sequence length="157" mass="17728">MERRWPLGLALLLLLLCAPLPPGARAEEVTLMDTSTAQGELGWLLDPPETGWSEVQQMLNGTTLYMYQDCPIQEGGDTDHWLRSNWIYRGEEASRIYVELQFTVRDCKSFPGGAGPLGCKETFNLFYMESDQDVGIQLRRPLFQKVLPSLHAIPSLI</sequence>
<reference evidence="11" key="1">
    <citation type="journal article" date="1999" name="Methods Enzymol.">
        <title>High-efficiency full-length cDNA cloning.</title>
        <authorList>
            <person name="Carninci P."/>
            <person name="Hayashizaki Y."/>
        </authorList>
    </citation>
    <scope>NUCLEOTIDE SEQUENCE</scope>
    <source>
        <strain evidence="11">C57BL/6J</strain>
        <tissue evidence="11">Whole body</tissue>
    </source>
</reference>
<reference evidence="11" key="5">
    <citation type="journal article" date="2001" name="Nature">
        <title>Functional annotation of a full-length mouse cDNA collection.</title>
        <authorList>
            <consortium name="The RIKEN Genome Exploration Research Group Phase II Team and the FANTOM Consortium"/>
        </authorList>
    </citation>
    <scope>NUCLEOTIDE SEQUENCE</scope>
    <source>
        <strain evidence="11">C57BL/6J</strain>
        <tissue evidence="11">Whole body</tissue>
    </source>
</reference>
<keyword evidence="7" id="KW-0675">Receptor</keyword>
<dbReference type="SUPFAM" id="SSF49785">
    <property type="entry name" value="Galactose-binding domain-like"/>
    <property type="match status" value="1"/>
</dbReference>
<dbReference type="EMBL" id="AK017662">
    <property type="protein sequence ID" value="BAB30860.1"/>
    <property type="molecule type" value="mRNA"/>
</dbReference>
<reference evidence="11" key="6">
    <citation type="journal article" date="2002" name="Nature">
        <title>Analysis of the mouse transcriptome based on functional annotation of 60,770 full-length cDNAs.</title>
        <authorList>
            <consortium name="The FANTOM Consortium and the RIKEN Genome Exploration Research Group Phase I and II Team"/>
        </authorList>
    </citation>
    <scope>NUCLEOTIDE SEQUENCE</scope>
    <source>
        <strain evidence="11">C57BL/6J</strain>
        <tissue evidence="11">Whole body</tissue>
    </source>
</reference>
<keyword evidence="2" id="KW-1003">Cell membrane</keyword>
<evidence type="ECO:0000313" key="11">
    <source>
        <dbReference type="EMBL" id="BAB30860.1"/>
    </source>
</evidence>
<accession>Q9CYI2</accession>
<feature type="domain" description="Eph LBD" evidence="10">
    <location>
        <begin position="28"/>
        <end position="157"/>
    </location>
</feature>
<dbReference type="InterPro" id="IPR001090">
    <property type="entry name" value="Ephrin_rcpt_lig-bd_dom"/>
</dbReference>
<feature type="chain" id="PRO_5004327953" description="Eph LBD domain-containing protein" evidence="9">
    <location>
        <begin position="27"/>
        <end position="157"/>
    </location>
</feature>
<dbReference type="Gene3D" id="2.60.120.260">
    <property type="entry name" value="Galactose-binding domain-like"/>
    <property type="match status" value="1"/>
</dbReference>
<reference evidence="11" key="8">
    <citation type="journal article" date="2005" name="Science">
        <title>Antisense Transcription in the Mammalian Transcriptome.</title>
        <authorList>
            <consortium name="RIKEN Genome Exploration Research Group and Genome Science Group (Genome Network Project Core Group) and the FANTOM Consortium"/>
        </authorList>
    </citation>
    <scope>NUCLEOTIDE SEQUENCE</scope>
    <source>
        <strain evidence="11">C57BL/6J</strain>
        <tissue evidence="11">Whole body</tissue>
    </source>
</reference>
<comment type="subcellular location">
    <subcellularLocation>
        <location evidence="1">Cell membrane</location>
        <topology evidence="1">Single-pass type I membrane protein</topology>
    </subcellularLocation>
</comment>
<dbReference type="GO" id="GO:0005886">
    <property type="term" value="C:plasma membrane"/>
    <property type="evidence" value="ECO:0007669"/>
    <property type="project" value="UniProtKB-SubCell"/>
</dbReference>
<keyword evidence="8" id="KW-0325">Glycoprotein</keyword>
<proteinExistence type="evidence at transcript level"/>
<evidence type="ECO:0000256" key="1">
    <source>
        <dbReference type="ARBA" id="ARBA00004251"/>
    </source>
</evidence>
<evidence type="ECO:0000256" key="8">
    <source>
        <dbReference type="ARBA" id="ARBA00023180"/>
    </source>
</evidence>
<dbReference type="MGI" id="MGI:107381">
    <property type="gene designation" value="Epha1"/>
</dbReference>
<evidence type="ECO:0000259" key="10">
    <source>
        <dbReference type="PROSITE" id="PS51550"/>
    </source>
</evidence>
<gene>
    <name evidence="12" type="primary">Epha1</name>
</gene>
<reference evidence="11" key="7">
    <citation type="journal article" date="2005" name="Science">
        <title>The Transcriptional Landscape of the Mammalian Genome.</title>
        <authorList>
            <consortium name="The FANTOM Consortium"/>
            <consortium name="Riken Genome Exploration Research Group and Genome Science Group (Genome Network Project Core Group)"/>
        </authorList>
    </citation>
    <scope>NUCLEOTIDE SEQUENCE</scope>
    <source>
        <strain evidence="11">C57BL/6J</strain>
        <tissue evidence="11">Whole body</tissue>
    </source>
</reference>
<dbReference type="PANTHER" id="PTHR46877">
    <property type="entry name" value="EPH RECEPTOR A5"/>
    <property type="match status" value="1"/>
</dbReference>
<dbReference type="InterPro" id="IPR050449">
    <property type="entry name" value="Ephrin_rcpt_TKs"/>
</dbReference>
<dbReference type="SMART" id="SM00615">
    <property type="entry name" value="EPH_lbd"/>
    <property type="match status" value="1"/>
</dbReference>
<dbReference type="PROSITE" id="PS51550">
    <property type="entry name" value="EPH_LBD"/>
    <property type="match status" value="1"/>
</dbReference>
<keyword evidence="4" id="KW-0067">ATP-binding</keyword>
<dbReference type="AGR" id="MGI:107381"/>
<evidence type="ECO:0000256" key="2">
    <source>
        <dbReference type="ARBA" id="ARBA00022475"/>
    </source>
</evidence>
<feature type="signal peptide" evidence="9">
    <location>
        <begin position="1"/>
        <end position="26"/>
    </location>
</feature>
<dbReference type="AlphaFoldDB" id="Q9CYI2"/>
<dbReference type="GO" id="GO:0005524">
    <property type="term" value="F:ATP binding"/>
    <property type="evidence" value="ECO:0007669"/>
    <property type="project" value="UniProtKB-KW"/>
</dbReference>
<organism evidence="11">
    <name type="scientific">Mus musculus</name>
    <name type="common">Mouse</name>
    <dbReference type="NCBI Taxonomy" id="10090"/>
    <lineage>
        <taxon>Eukaryota</taxon>
        <taxon>Metazoa</taxon>
        <taxon>Chordata</taxon>
        <taxon>Craniata</taxon>
        <taxon>Vertebrata</taxon>
        <taxon>Euteleostomi</taxon>
        <taxon>Mammalia</taxon>
        <taxon>Eutheria</taxon>
        <taxon>Euarchontoglires</taxon>
        <taxon>Glires</taxon>
        <taxon>Rodentia</taxon>
        <taxon>Myomorpha</taxon>
        <taxon>Muroidea</taxon>
        <taxon>Muridae</taxon>
        <taxon>Murinae</taxon>
        <taxon>Mus</taxon>
        <taxon>Mus</taxon>
    </lineage>
</organism>
<dbReference type="GO" id="GO:0007155">
    <property type="term" value="P:cell adhesion"/>
    <property type="evidence" value="ECO:0007669"/>
    <property type="project" value="UniProtKB-KW"/>
</dbReference>
<dbReference type="PANTHER" id="PTHR46877:SF20">
    <property type="entry name" value="RECEPTOR PROTEIN-TYROSINE KINASE"/>
    <property type="match status" value="1"/>
</dbReference>
<dbReference type="UCSC" id="uc009brd.1">
    <property type="organism name" value="mouse"/>
</dbReference>
<keyword evidence="6" id="KW-0472">Membrane</keyword>
<dbReference type="Pfam" id="PF01404">
    <property type="entry name" value="Ephrin_lbd"/>
    <property type="match status" value="1"/>
</dbReference>
<evidence type="ECO:0000256" key="5">
    <source>
        <dbReference type="ARBA" id="ARBA00022889"/>
    </source>
</evidence>
<protein>
    <recommendedName>
        <fullName evidence="10">Eph LBD domain-containing protein</fullName>
    </recommendedName>
</protein>
<evidence type="ECO:0000256" key="9">
    <source>
        <dbReference type="SAM" id="SignalP"/>
    </source>
</evidence>
<keyword evidence="9" id="KW-0732">Signal</keyword>
<name>Q9CYI2_MOUSE</name>
<reference evidence="11" key="3">
    <citation type="journal article" date="2000" name="Genome Res.">
        <title>RIKEN integrated sequence analysis (RISA) system--384-format sequencing pipeline with 384 multicapillary sequencer.</title>
        <authorList>
            <person name="Shibata K."/>
            <person name="Itoh M."/>
            <person name="Aizawa K."/>
            <person name="Nagaoka S."/>
            <person name="Sasaki N."/>
            <person name="Carninci P."/>
            <person name="Konno H."/>
            <person name="Akiyama J."/>
            <person name="Nishi K."/>
            <person name="Kitsunai T."/>
            <person name="Tashiro H."/>
            <person name="Itoh M."/>
            <person name="Sumi N."/>
            <person name="Ishii Y."/>
            <person name="Nakamura S."/>
            <person name="Hazama M."/>
            <person name="Nishine T."/>
            <person name="Harada A."/>
            <person name="Yamamoto R."/>
            <person name="Matsumoto H."/>
            <person name="Sakaguchi S."/>
            <person name="Ikegami T."/>
            <person name="Kashiwagi K."/>
            <person name="Fujiwake S."/>
            <person name="Inoue K."/>
            <person name="Togawa Y."/>
            <person name="Izawa M."/>
            <person name="Ohara E."/>
            <person name="Watahiki M."/>
            <person name="Yoneda Y."/>
            <person name="Ishikawa T."/>
            <person name="Ozawa K."/>
            <person name="Tanaka T."/>
            <person name="Matsuura S."/>
            <person name="Kawai J."/>
            <person name="Okazaki Y."/>
            <person name="Muramatsu M."/>
            <person name="Inoue Y."/>
            <person name="Kira A."/>
            <person name="Hayashizaki Y."/>
        </authorList>
    </citation>
    <scope>NUCLEOTIDE SEQUENCE</scope>
    <source>
        <strain evidence="11">C57BL/6J</strain>
        <tissue evidence="11">Whole body</tissue>
    </source>
</reference>
<evidence type="ECO:0000313" key="12">
    <source>
        <dbReference type="MGI" id="MGI:107381"/>
    </source>
</evidence>
<keyword evidence="3" id="KW-0547">Nucleotide-binding</keyword>
<dbReference type="InterPro" id="IPR008979">
    <property type="entry name" value="Galactose-bd-like_sf"/>
</dbReference>
<evidence type="ECO:0000256" key="3">
    <source>
        <dbReference type="ARBA" id="ARBA00022741"/>
    </source>
</evidence>
<reference evidence="11" key="4">
    <citation type="submission" date="2000-07" db="EMBL/GenBank/DDBJ databases">
        <authorList>
            <person name="Adachi J."/>
            <person name="Aizawa K."/>
            <person name="Akahira S."/>
            <person name="Akimura T."/>
            <person name="Arai A."/>
            <person name="Aono H."/>
            <person name="Arakawa T."/>
            <person name="Bono H."/>
            <person name="Carninci P."/>
            <person name="Fukuda S."/>
            <person name="Fukunishi Y."/>
            <person name="Furuno M."/>
            <person name="Hanagaki T."/>
            <person name="Hara A."/>
            <person name="Hayatsu N."/>
            <person name="Hiramoto K."/>
            <person name="Hiraoka T."/>
            <person name="Hori F."/>
            <person name="Imotani K."/>
            <person name="Ishii Y."/>
            <person name="Itoh M."/>
            <person name="Izawa M."/>
            <person name="Kasukawa T."/>
            <person name="Kato H."/>
            <person name="Kawai J."/>
            <person name="Kojima Y."/>
            <person name="Konno H."/>
            <person name="Kouda M."/>
            <person name="Koya S."/>
            <person name="Kurihara C."/>
            <person name="Matsuyama T."/>
            <person name="Miyazaki A."/>
            <person name="Nishi K."/>
            <person name="Nomura K."/>
            <person name="Numazaki R."/>
            <person name="Ohno M."/>
            <person name="Okazaki Y."/>
            <person name="Okido T."/>
            <person name="Owa C."/>
            <person name="Saito H."/>
            <person name="Saito R."/>
            <person name="Sakai C."/>
            <person name="Sakai K."/>
            <person name="Sano H."/>
            <person name="Sasaki D."/>
            <person name="Shibata K."/>
            <person name="Shibata Y."/>
            <person name="Shinagawa A."/>
            <person name="Shiraki T."/>
            <person name="Sogabe Y."/>
            <person name="Suzuki H."/>
            <person name="Tagami M."/>
            <person name="Tagawa A."/>
            <person name="Takahashi F."/>
            <person name="Tanaka T."/>
            <person name="Tejima Y."/>
            <person name="Toya T."/>
            <person name="Yamamura T."/>
            <person name="Yasunishi A."/>
            <person name="Yoshida K."/>
            <person name="Yoshino M."/>
            <person name="Muramatsu M."/>
            <person name="Hayashizaki Y."/>
        </authorList>
    </citation>
    <scope>NUCLEOTIDE SEQUENCE</scope>
    <source>
        <strain evidence="11">C57BL/6J</strain>
        <tissue evidence="11">Whole body</tissue>
    </source>
</reference>